<accession>A0A1B2IAA6</accession>
<evidence type="ECO:0000313" key="1">
    <source>
        <dbReference type="EMBL" id="ANZ48209.1"/>
    </source>
</evidence>
<organism evidence="1 2">
    <name type="scientific">Erwinia phage vB_EamM_Asesino</name>
    <dbReference type="NCBI Taxonomy" id="1883370"/>
    <lineage>
        <taxon>Viruses</taxon>
        <taxon>Duplodnaviria</taxon>
        <taxon>Heunggongvirae</taxon>
        <taxon>Uroviricota</taxon>
        <taxon>Caudoviricetes</taxon>
        <taxon>Chimalliviridae</taxon>
        <taxon>Erskinevirus</taxon>
        <taxon>Erskinevirus asesino</taxon>
    </lineage>
</organism>
<dbReference type="GeneID" id="29057146"/>
<dbReference type="Proteomes" id="UP000202181">
    <property type="component" value="Segment"/>
</dbReference>
<name>A0A1B2IAA6_9CAUD</name>
<evidence type="ECO:0000313" key="2">
    <source>
        <dbReference type="Proteomes" id="UP000202181"/>
    </source>
</evidence>
<keyword evidence="2" id="KW-1185">Reference proteome</keyword>
<protein>
    <submittedName>
        <fullName evidence="1">Uncharacterized protein</fullName>
    </submittedName>
</protein>
<sequence>MAKVIIEQREMDFKELKERYGVKAPRVVEVCEKYQDAELMVFQQDKLPLMVFVKTNIEEGAMKMCCLTNVTSSTLEVDVSLLRRYKDAYLKKVNLVTFDFARSIMVNGCRPAIQRFTQLDEDERPVERFQPFTITQDTYVQKGGIDWLDSVLPSVTRGQEIHLVCYNPAIEHTISRHLVEQHGYQQHRAVYIP</sequence>
<gene>
    <name evidence="1" type="ORF">ASESINO_196</name>
</gene>
<proteinExistence type="predicted"/>
<dbReference type="OrthoDB" id="32281at10239"/>
<dbReference type="KEGG" id="vg:29057146"/>
<reference evidence="1" key="1">
    <citation type="submission" date="2016-06" db="EMBL/GenBank/DDBJ databases">
        <authorList>
            <person name="Berg J.A."/>
            <person name="Hyde J.R."/>
            <person name="Breakwell D.P."/>
            <person name="Hope S."/>
            <person name="Grose J.H."/>
        </authorList>
    </citation>
    <scope>NUCLEOTIDE SEQUENCE [LARGE SCALE GENOMIC DNA]</scope>
</reference>
<dbReference type="RefSeq" id="YP_009290814.1">
    <property type="nucleotide sequence ID" value="NC_031107.2"/>
</dbReference>
<dbReference type="EMBL" id="KX397364">
    <property type="protein sequence ID" value="ANZ48209.1"/>
    <property type="molecule type" value="Genomic_DNA"/>
</dbReference>